<feature type="compositionally biased region" description="Basic and acidic residues" evidence="4">
    <location>
        <begin position="12"/>
        <end position="28"/>
    </location>
</feature>
<comment type="caution">
    <text evidence="7">The sequence shown here is derived from an EMBL/GenBank/DDBJ whole genome shotgun (WGS) entry which is preliminary data.</text>
</comment>
<dbReference type="InterPro" id="IPR001680">
    <property type="entry name" value="WD40_rpt"/>
</dbReference>
<dbReference type="EMBL" id="BRZM01000127">
    <property type="protein sequence ID" value="GLD68196.1"/>
    <property type="molecule type" value="Genomic_DNA"/>
</dbReference>
<feature type="compositionally biased region" description="Basic and acidic residues" evidence="4">
    <location>
        <begin position="37"/>
        <end position="46"/>
    </location>
</feature>
<evidence type="ECO:0000256" key="1">
    <source>
        <dbReference type="ARBA" id="ARBA00022574"/>
    </source>
</evidence>
<dbReference type="InterPro" id="IPR007111">
    <property type="entry name" value="NACHT_NTPase"/>
</dbReference>
<evidence type="ECO:0008006" key="9">
    <source>
        <dbReference type="Google" id="ProtNLM"/>
    </source>
</evidence>
<evidence type="ECO:0000259" key="6">
    <source>
        <dbReference type="Pfam" id="PF25469"/>
    </source>
</evidence>
<organism evidence="7 8">
    <name type="scientific">Lates japonicus</name>
    <name type="common">Japanese lates</name>
    <dbReference type="NCBI Taxonomy" id="270547"/>
    <lineage>
        <taxon>Eukaryota</taxon>
        <taxon>Metazoa</taxon>
        <taxon>Chordata</taxon>
        <taxon>Craniata</taxon>
        <taxon>Vertebrata</taxon>
        <taxon>Euteleostomi</taxon>
        <taxon>Actinopterygii</taxon>
        <taxon>Neopterygii</taxon>
        <taxon>Teleostei</taxon>
        <taxon>Neoteleostei</taxon>
        <taxon>Acanthomorphata</taxon>
        <taxon>Carangaria</taxon>
        <taxon>Carangaria incertae sedis</taxon>
        <taxon>Centropomidae</taxon>
        <taxon>Lates</taxon>
    </lineage>
</organism>
<dbReference type="Gene3D" id="3.40.50.300">
    <property type="entry name" value="P-loop containing nucleotide triphosphate hydrolases"/>
    <property type="match status" value="1"/>
</dbReference>
<keyword evidence="2" id="KW-0677">Repeat</keyword>
<evidence type="ECO:0000313" key="7">
    <source>
        <dbReference type="EMBL" id="GLD68196.1"/>
    </source>
</evidence>
<feature type="non-terminal residue" evidence="7">
    <location>
        <position position="1"/>
    </location>
</feature>
<dbReference type="Pfam" id="PF05729">
    <property type="entry name" value="NACHT"/>
    <property type="match status" value="1"/>
</dbReference>
<dbReference type="PANTHER" id="PTHR19871:SF43">
    <property type="entry name" value="SI:CH211-212K18.6"/>
    <property type="match status" value="1"/>
</dbReference>
<gene>
    <name evidence="7" type="ORF">AKAME5_001950600</name>
</gene>
<evidence type="ECO:0000313" key="8">
    <source>
        <dbReference type="Proteomes" id="UP001279410"/>
    </source>
</evidence>
<dbReference type="Gene3D" id="2.130.10.10">
    <property type="entry name" value="YVTN repeat-like/Quinoprotein amine dehydrogenase"/>
    <property type="match status" value="1"/>
</dbReference>
<protein>
    <recommendedName>
        <fullName evidence="9">NACHT domain-containing protein</fullName>
    </recommendedName>
</protein>
<name>A0AAD3NBB0_LATJO</name>
<dbReference type="InterPro" id="IPR036322">
    <property type="entry name" value="WD40_repeat_dom_sf"/>
</dbReference>
<evidence type="ECO:0000259" key="5">
    <source>
        <dbReference type="Pfam" id="PF05729"/>
    </source>
</evidence>
<feature type="domain" description="NWD1/2-like winged helix-turn-helix" evidence="6">
    <location>
        <begin position="648"/>
        <end position="759"/>
    </location>
</feature>
<evidence type="ECO:0000256" key="3">
    <source>
        <dbReference type="PROSITE-ProRule" id="PRU00221"/>
    </source>
</evidence>
<dbReference type="PANTHER" id="PTHR19871">
    <property type="entry name" value="BETA TRANSDUCIN-RELATED PROTEIN"/>
    <property type="match status" value="1"/>
</dbReference>
<dbReference type="InterPro" id="IPR052752">
    <property type="entry name" value="NACHT-WD_repeat"/>
</dbReference>
<sequence length="1347" mass="151239">MEALTGEDEGEESKGEDNDWIKEDRETDSGTCLSPKSSKDDVGKRSDSKLPVTILCSTTTNGTQKKEEPPFFVEEKRFMVYICGGYKDTVAERRALMENIYPRLYLYCKQRGYDFRMVDLRWGVGDPVAECHDTAELHVENLQRCSQSSITTHSNTSSFVQETIYGNYLNFGEQATNLGLLSQSSQSSFLDGEEARLSPAGVRSQGDLDKDLTLLQMWYKLDENCLPPVYRLLPLSTHHPDMLSMDEQHRKQARMDWNAACHRLWGVLQHSAVEAVGQEEASVLLRTVLDWEVEIGMQSVAEALPEEHCHCYKRVIPDLYYNLKNQHAAQYADLLKGQAQLDPVLSTAHQCFMDRLHKKLRHTNIYERKVGWGRKGLNPKHNRSHRFYTERISSHFQRTVINSINKGKGCTLRQAFLAEVQRAVEQSTTRPILLLGPPGWGKSTTMAAVAQLTASWLPGAVKVLVHFIGLSGESRNIRLVLQSLCVQLAEAYCSHTQLSEDLPQLISEFHSLLGLVGAERSVVVLLDGLDELSEEHGPDLSWISTPLPQNVHLILSATTDSPCTHTLQSARPTVLSLPPLSPDDITAALEAKLRTDQQCLQEQQWQLLVQACLSCPSPLYLEAAYSECLLWTSYTPQSSLNLPASLEGLYLSLLARLETELGMQLVRRAVCLISISRWGVTEEELLDLLAKDGKVLEEVTTAHSSSSSNHPRVPYVLWARLKHYLGCHLSEVKTDGTWVYRWTHSELSRVCINHYLKTDDSCMLLHADYADYYRDKSQYAHIFQPLAWTMGDGEDGEGMAKSYRFNLRKLHGLPYHLVHSGQILPFLSECVFNYEFLLHKAWGLSVLDIEEDLKKAVLPDKVLVDVEVLLGALEMSRVVLQQDPCQLASQLMGRLGRMVTEDHPVAKGDPLKFSYLHALLAQCSQSSLPVLLPSSTCLLPPGGLQHTLLAGHLTNMAALGGSQRGPLGVTSESDGSLRFWDLEQRRVIKSLNAVEGVVADSLTLGLDDRMLIVRMGQRLQVREVESGQVVYSESDSVDVPIVTMTCEGQLMVIFYDGSHLVKVFDLASSCSLLHCVHMSMERDAIHKDRSILLSSNSIKDYVLFAHRSGGEAAVFSARGGTVLSVLSAQHSAASIQAVEMTENYLLLFCRYPYKRGGEIIHIELFSTTSFLYLRSILGCSQDCISQVTVNREGTHVVAFCPSPFTGITELVTWNLETEDHKHITRFPAVLTKGLCFDLRFCLGICSGEKYLRLWNLTSRINDQTLTYNINKLRSDGSEEVVPMGKTPRYAVCRSIRAGTVYVWNLARRRFVCRPVRVEHGLYSSTDVVLAHSFKLYIFTDRSLNRFQ</sequence>
<dbReference type="InterPro" id="IPR057588">
    <property type="entry name" value="NWD1/2-like_WH"/>
</dbReference>
<feature type="repeat" description="WD" evidence="3">
    <location>
        <begin position="949"/>
        <end position="990"/>
    </location>
</feature>
<proteinExistence type="predicted"/>
<dbReference type="PROSITE" id="PS50082">
    <property type="entry name" value="WD_REPEATS_2"/>
    <property type="match status" value="1"/>
</dbReference>
<dbReference type="Pfam" id="PF25469">
    <property type="entry name" value="WHD_NWD1"/>
    <property type="match status" value="1"/>
</dbReference>
<feature type="region of interest" description="Disordered" evidence="4">
    <location>
        <begin position="1"/>
        <end position="46"/>
    </location>
</feature>
<evidence type="ECO:0000256" key="4">
    <source>
        <dbReference type="SAM" id="MobiDB-lite"/>
    </source>
</evidence>
<dbReference type="Proteomes" id="UP001279410">
    <property type="component" value="Unassembled WGS sequence"/>
</dbReference>
<evidence type="ECO:0000256" key="2">
    <source>
        <dbReference type="ARBA" id="ARBA00022737"/>
    </source>
</evidence>
<reference evidence="7" key="1">
    <citation type="submission" date="2022-08" db="EMBL/GenBank/DDBJ databases">
        <title>Genome sequencing of akame (Lates japonicus).</title>
        <authorList>
            <person name="Hashiguchi Y."/>
            <person name="Takahashi H."/>
        </authorList>
    </citation>
    <scope>NUCLEOTIDE SEQUENCE</scope>
    <source>
        <strain evidence="7">Kochi</strain>
    </source>
</reference>
<accession>A0AAD3NBB0</accession>
<keyword evidence="8" id="KW-1185">Reference proteome</keyword>
<dbReference type="SUPFAM" id="SSF52540">
    <property type="entry name" value="P-loop containing nucleoside triphosphate hydrolases"/>
    <property type="match status" value="1"/>
</dbReference>
<dbReference type="InterPro" id="IPR015943">
    <property type="entry name" value="WD40/YVTN_repeat-like_dom_sf"/>
</dbReference>
<keyword evidence="1 3" id="KW-0853">WD repeat</keyword>
<dbReference type="InterPro" id="IPR027417">
    <property type="entry name" value="P-loop_NTPase"/>
</dbReference>
<feature type="domain" description="NACHT" evidence="5">
    <location>
        <begin position="430"/>
        <end position="590"/>
    </location>
</feature>
<dbReference type="SUPFAM" id="SSF50978">
    <property type="entry name" value="WD40 repeat-like"/>
    <property type="match status" value="1"/>
</dbReference>
<feature type="compositionally biased region" description="Acidic residues" evidence="4">
    <location>
        <begin position="1"/>
        <end position="11"/>
    </location>
</feature>